<comment type="similarity">
    <text evidence="2 4">Belongs to the UDP-N-acetylglucosamine 2-epimerase family.</text>
</comment>
<dbReference type="AlphaFoldDB" id="A0A3E3K0P0"/>
<evidence type="ECO:0000313" key="7">
    <source>
        <dbReference type="Proteomes" id="UP000261080"/>
    </source>
</evidence>
<dbReference type="InterPro" id="IPR029767">
    <property type="entry name" value="WecB-like"/>
</dbReference>
<accession>A0A3E3K0P0</accession>
<dbReference type="NCBIfam" id="TIGR00236">
    <property type="entry name" value="wecB"/>
    <property type="match status" value="1"/>
</dbReference>
<proteinExistence type="inferred from homology"/>
<evidence type="ECO:0000259" key="5">
    <source>
        <dbReference type="Pfam" id="PF02350"/>
    </source>
</evidence>
<dbReference type="PANTHER" id="PTHR43174:SF2">
    <property type="entry name" value="UDP-N-ACETYLGLUCOSAMINE 2-EPIMERASE"/>
    <property type="match status" value="1"/>
</dbReference>
<gene>
    <name evidence="6" type="ORF">DW016_09980</name>
</gene>
<dbReference type="GO" id="GO:0008761">
    <property type="term" value="F:UDP-N-acetylglucosamine 2-epimerase activity"/>
    <property type="evidence" value="ECO:0007669"/>
    <property type="project" value="UniProtKB-EC"/>
</dbReference>
<keyword evidence="7" id="KW-1185">Reference proteome</keyword>
<feature type="domain" description="UDP-N-acetylglucosamine 2-epimerase" evidence="5">
    <location>
        <begin position="23"/>
        <end position="362"/>
    </location>
</feature>
<dbReference type="EMBL" id="QVLX01000005">
    <property type="protein sequence ID" value="RGE86391.1"/>
    <property type="molecule type" value="Genomic_DNA"/>
</dbReference>
<evidence type="ECO:0000256" key="2">
    <source>
        <dbReference type="ARBA" id="ARBA00038209"/>
    </source>
</evidence>
<dbReference type="Gene3D" id="3.40.50.2000">
    <property type="entry name" value="Glycogen Phosphorylase B"/>
    <property type="match status" value="2"/>
</dbReference>
<dbReference type="EC" id="5.1.3.14" evidence="3"/>
<dbReference type="InterPro" id="IPR003331">
    <property type="entry name" value="UDP_GlcNAc_Epimerase_2_dom"/>
</dbReference>
<dbReference type="SUPFAM" id="SSF53756">
    <property type="entry name" value="UDP-Glycosyltransferase/glycogen phosphorylase"/>
    <property type="match status" value="1"/>
</dbReference>
<evidence type="ECO:0000256" key="4">
    <source>
        <dbReference type="RuleBase" id="RU003513"/>
    </source>
</evidence>
<organism evidence="6 7">
    <name type="scientific">Sellimonas intestinalis</name>
    <dbReference type="NCBI Taxonomy" id="1653434"/>
    <lineage>
        <taxon>Bacteria</taxon>
        <taxon>Bacillati</taxon>
        <taxon>Bacillota</taxon>
        <taxon>Clostridia</taxon>
        <taxon>Lachnospirales</taxon>
        <taxon>Lachnospiraceae</taxon>
        <taxon>Sellimonas</taxon>
    </lineage>
</organism>
<reference evidence="6 7" key="1">
    <citation type="submission" date="2018-08" db="EMBL/GenBank/DDBJ databases">
        <title>A genome reference for cultivated species of the human gut microbiota.</title>
        <authorList>
            <person name="Zou Y."/>
            <person name="Xue W."/>
            <person name="Luo G."/>
        </authorList>
    </citation>
    <scope>NUCLEOTIDE SEQUENCE [LARGE SCALE GENOMIC DNA]</scope>
    <source>
        <strain evidence="6 7">AF37-2AT</strain>
    </source>
</reference>
<dbReference type="CDD" id="cd03786">
    <property type="entry name" value="GTB_UDP-GlcNAc_2-Epimerase"/>
    <property type="match status" value="1"/>
</dbReference>
<dbReference type="PANTHER" id="PTHR43174">
    <property type="entry name" value="UDP-N-ACETYLGLUCOSAMINE 2-EPIMERASE"/>
    <property type="match status" value="1"/>
</dbReference>
<protein>
    <recommendedName>
        <fullName evidence="3">UDP-N-acetylglucosamine 2-epimerase (non-hydrolyzing)</fullName>
        <ecNumber evidence="3">5.1.3.14</ecNumber>
    </recommendedName>
</protein>
<dbReference type="Pfam" id="PF02350">
    <property type="entry name" value="Epimerase_2"/>
    <property type="match status" value="1"/>
</dbReference>
<name>A0A3E3K0P0_9FIRM</name>
<evidence type="ECO:0000256" key="3">
    <source>
        <dbReference type="ARBA" id="ARBA00038858"/>
    </source>
</evidence>
<sequence length="367" mass="41859">MLKIIAVFGTRPEAIKMCPLINELKSRGTFDVRVCVTGQHREMLYQVLRIFNIIPDYDLDIMKNGQDLFYITSSILSNIKQVLEKEKPDLVMIHGDTTTTVAAALASFYLQIPIAHIEAGLRTYNISEPFPEEANRQIVSILAQYNFAPTEQAKQNLLNEGKKYDNIFITGNTGIDALATTISKNYHSNELEWAKGNRLILVTTHRRENLGEPMRKIFRAIRQIVDEYKDVRILFPIHLNPEIRKIADEILGRNSQIHLVAPLEIMDFHNIMKRSYFILTDSGGIQEEAAALKKPVLVTRNITERLEGVVSGNLKLVGTDEKVIYNNMKKLLDNEKEYDEMCNGINPYGDGYASKKIADILETIYRK</sequence>
<dbReference type="RefSeq" id="WP_024733067.1">
    <property type="nucleotide sequence ID" value="NZ_CP094681.1"/>
</dbReference>
<evidence type="ECO:0000313" key="6">
    <source>
        <dbReference type="EMBL" id="RGE86391.1"/>
    </source>
</evidence>
<dbReference type="OrthoDB" id="9803238at2"/>
<dbReference type="GeneID" id="97193320"/>
<evidence type="ECO:0000256" key="1">
    <source>
        <dbReference type="ARBA" id="ARBA00023235"/>
    </source>
</evidence>
<comment type="caution">
    <text evidence="6">The sequence shown here is derived from an EMBL/GenBank/DDBJ whole genome shotgun (WGS) entry which is preliminary data.</text>
</comment>
<dbReference type="Proteomes" id="UP000261080">
    <property type="component" value="Unassembled WGS sequence"/>
</dbReference>
<keyword evidence="1 4" id="KW-0413">Isomerase</keyword>